<accession>Q2GS37</accession>
<reference evidence="3" key="1">
    <citation type="journal article" date="2015" name="Genome Announc.">
        <title>Draft genome sequence of the cellulolytic fungus Chaetomium globosum.</title>
        <authorList>
            <person name="Cuomo C.A."/>
            <person name="Untereiner W.A."/>
            <person name="Ma L.-J."/>
            <person name="Grabherr M."/>
            <person name="Birren B.W."/>
        </authorList>
    </citation>
    <scope>NUCLEOTIDE SEQUENCE [LARGE SCALE GENOMIC DNA]</scope>
    <source>
        <strain evidence="3">ATCC 6205 / CBS 148.51 / DSM 1962 / NBRC 6347 / NRRL 1970</strain>
    </source>
</reference>
<dbReference type="HOGENOM" id="CLU_2812123_0_0_1"/>
<organism evidence="2 3">
    <name type="scientific">Chaetomium globosum (strain ATCC 6205 / CBS 148.51 / DSM 1962 / NBRC 6347 / NRRL 1970)</name>
    <name type="common">Soil fungus</name>
    <dbReference type="NCBI Taxonomy" id="306901"/>
    <lineage>
        <taxon>Eukaryota</taxon>
        <taxon>Fungi</taxon>
        <taxon>Dikarya</taxon>
        <taxon>Ascomycota</taxon>
        <taxon>Pezizomycotina</taxon>
        <taxon>Sordariomycetes</taxon>
        <taxon>Sordariomycetidae</taxon>
        <taxon>Sordariales</taxon>
        <taxon>Chaetomiaceae</taxon>
        <taxon>Chaetomium</taxon>
    </lineage>
</organism>
<name>Q2GS37_CHAGB</name>
<dbReference type="InParanoid" id="Q2GS37"/>
<dbReference type="Proteomes" id="UP000001056">
    <property type="component" value="Unassembled WGS sequence"/>
</dbReference>
<proteinExistence type="predicted"/>
<evidence type="ECO:0000313" key="2">
    <source>
        <dbReference type="EMBL" id="EAQ85203.1"/>
    </source>
</evidence>
<feature type="region of interest" description="Disordered" evidence="1">
    <location>
        <begin position="1"/>
        <end position="39"/>
    </location>
</feature>
<evidence type="ECO:0000313" key="3">
    <source>
        <dbReference type="Proteomes" id="UP000001056"/>
    </source>
</evidence>
<sequence length="67" mass="7454">MTLPQPPTSDQKPPLPRRQISMPRSPEPAHPPRDLSQGALGFSWMGARGITRYAEESTGGSEWWARP</sequence>
<keyword evidence="3" id="KW-1185">Reference proteome</keyword>
<dbReference type="VEuPathDB" id="FungiDB:CHGG_09217"/>
<protein>
    <submittedName>
        <fullName evidence="2">Uncharacterized protein</fullName>
    </submittedName>
</protein>
<dbReference type="EMBL" id="CH408034">
    <property type="protein sequence ID" value="EAQ85203.1"/>
    <property type="molecule type" value="Genomic_DNA"/>
</dbReference>
<dbReference type="AlphaFoldDB" id="Q2GS37"/>
<dbReference type="GeneID" id="4394671"/>
<dbReference type="RefSeq" id="XP_001227144.1">
    <property type="nucleotide sequence ID" value="XM_001227143.1"/>
</dbReference>
<evidence type="ECO:0000256" key="1">
    <source>
        <dbReference type="SAM" id="MobiDB-lite"/>
    </source>
</evidence>
<gene>
    <name evidence="2" type="ORF">CHGG_09217</name>
</gene>